<organism evidence="1 2">
    <name type="scientific">Trichoderma harzianum CBS 226.95</name>
    <dbReference type="NCBI Taxonomy" id="983964"/>
    <lineage>
        <taxon>Eukaryota</taxon>
        <taxon>Fungi</taxon>
        <taxon>Dikarya</taxon>
        <taxon>Ascomycota</taxon>
        <taxon>Pezizomycotina</taxon>
        <taxon>Sordariomycetes</taxon>
        <taxon>Hypocreomycetidae</taxon>
        <taxon>Hypocreales</taxon>
        <taxon>Hypocreaceae</taxon>
        <taxon>Trichoderma</taxon>
    </lineage>
</organism>
<reference evidence="1 2" key="1">
    <citation type="submission" date="2016-07" db="EMBL/GenBank/DDBJ databases">
        <title>Multiple horizontal gene transfer events from other fungi enriched the ability of initially mycotrophic Trichoderma (Ascomycota) to feed on dead plant biomass.</title>
        <authorList>
            <consortium name="DOE Joint Genome Institute"/>
            <person name="Aerts A."/>
            <person name="Atanasova L."/>
            <person name="Chenthamara K."/>
            <person name="Zhang J."/>
            <person name="Grujic M."/>
            <person name="Henrissat B."/>
            <person name="Kuo A."/>
            <person name="Salamov A."/>
            <person name="Lipzen A."/>
            <person name="Labutti K."/>
            <person name="Barry K."/>
            <person name="Miao Y."/>
            <person name="Rahimi M.J."/>
            <person name="Shen Q."/>
            <person name="Grigoriev I.V."/>
            <person name="Kubicek C.P."/>
            <person name="Druzhinina I.S."/>
        </authorList>
    </citation>
    <scope>NUCLEOTIDE SEQUENCE [LARGE SCALE GENOMIC DNA]</scope>
    <source>
        <strain evidence="1 2">CBS 226.95</strain>
    </source>
</reference>
<evidence type="ECO:0000313" key="1">
    <source>
        <dbReference type="EMBL" id="PTB54823.1"/>
    </source>
</evidence>
<accession>A0A2T4ACT5</accession>
<dbReference type="Proteomes" id="UP000241690">
    <property type="component" value="Unassembled WGS sequence"/>
</dbReference>
<sequence>MPCHAHPVRACSIYGADPSNLIGPQGGLQGSHRKELFASSDICTATVLGLVDKGQPLLWLHHNDTWRTDDTTVQNGLVDAMEQQSIFGIWPCSHVNAPHFASNPKPGLVLVVLVTQAKWAYNTPYMTAT</sequence>
<dbReference type="EMBL" id="KZ679680">
    <property type="protein sequence ID" value="PTB54823.1"/>
    <property type="molecule type" value="Genomic_DNA"/>
</dbReference>
<keyword evidence="2" id="KW-1185">Reference proteome</keyword>
<dbReference type="RefSeq" id="XP_024774500.1">
    <property type="nucleotide sequence ID" value="XM_024916001.1"/>
</dbReference>
<evidence type="ECO:0000313" key="2">
    <source>
        <dbReference type="Proteomes" id="UP000241690"/>
    </source>
</evidence>
<dbReference type="AlphaFoldDB" id="A0A2T4ACT5"/>
<gene>
    <name evidence="1" type="ORF">M431DRAFT_482015</name>
</gene>
<proteinExistence type="predicted"/>
<name>A0A2T4ACT5_TRIHA</name>
<dbReference type="GeneID" id="36624570"/>
<protein>
    <submittedName>
        <fullName evidence="1">Uncharacterized protein</fullName>
    </submittedName>
</protein>